<dbReference type="PANTHER" id="PTHR13683">
    <property type="entry name" value="ASPARTYL PROTEASES"/>
    <property type="match status" value="1"/>
</dbReference>
<dbReference type="InterPro" id="IPR032861">
    <property type="entry name" value="TAXi_N"/>
</dbReference>
<evidence type="ECO:0000313" key="3">
    <source>
        <dbReference type="EMBL" id="GAV82950.1"/>
    </source>
</evidence>
<evidence type="ECO:0000259" key="2">
    <source>
        <dbReference type="PROSITE" id="PS51767"/>
    </source>
</evidence>
<dbReference type="PROSITE" id="PS00141">
    <property type="entry name" value="ASP_PROTEASE"/>
    <property type="match status" value="1"/>
</dbReference>
<sequence>FSFKMHHRFSEPVKKWSNSSTQWLPKGSFEYCAVLAHRDRILRGCGLGLSEISRAPLAFFDGNSTFRSSSLGFLHYTTVQLGTPGVKFMVALDTGSDLFWVPCDCSRCASTGSSTYAFRCSLIFPLSLSLSLSLLFVNINLGSLGIEMFEDDILKLMRSHKGCFLILSLFIVIST</sequence>
<dbReference type="AlphaFoldDB" id="A0A1Q3CRU1"/>
<protein>
    <submittedName>
        <fullName evidence="3">Asp domain-containing protein</fullName>
    </submittedName>
</protein>
<comment type="similarity">
    <text evidence="1">Belongs to the peptidase A1 family.</text>
</comment>
<dbReference type="InterPro" id="IPR033121">
    <property type="entry name" value="PEPTIDASE_A1"/>
</dbReference>
<dbReference type="Gene3D" id="2.40.70.10">
    <property type="entry name" value="Acid Proteases"/>
    <property type="match status" value="1"/>
</dbReference>
<evidence type="ECO:0000313" key="4">
    <source>
        <dbReference type="Proteomes" id="UP000187406"/>
    </source>
</evidence>
<dbReference type="InterPro" id="IPR021109">
    <property type="entry name" value="Peptidase_aspartic_dom_sf"/>
</dbReference>
<feature type="domain" description="Peptidase A1" evidence="2">
    <location>
        <begin position="75"/>
        <end position="175"/>
    </location>
</feature>
<dbReference type="InterPro" id="IPR001461">
    <property type="entry name" value="Aspartic_peptidase_A1"/>
</dbReference>
<accession>A0A1Q3CRU1</accession>
<dbReference type="PROSITE" id="PS51767">
    <property type="entry name" value="PEPTIDASE_A1"/>
    <property type="match status" value="1"/>
</dbReference>
<evidence type="ECO:0000256" key="1">
    <source>
        <dbReference type="ARBA" id="ARBA00007447"/>
    </source>
</evidence>
<keyword evidence="4" id="KW-1185">Reference proteome</keyword>
<dbReference type="Pfam" id="PF14543">
    <property type="entry name" value="TAXi_N"/>
    <property type="match status" value="1"/>
</dbReference>
<name>A0A1Q3CRU1_CEPFO</name>
<dbReference type="STRING" id="3775.A0A1Q3CRU1"/>
<gene>
    <name evidence="3" type="ORF">CFOL_v3_26401</name>
</gene>
<organism evidence="3 4">
    <name type="scientific">Cephalotus follicularis</name>
    <name type="common">Albany pitcher plant</name>
    <dbReference type="NCBI Taxonomy" id="3775"/>
    <lineage>
        <taxon>Eukaryota</taxon>
        <taxon>Viridiplantae</taxon>
        <taxon>Streptophyta</taxon>
        <taxon>Embryophyta</taxon>
        <taxon>Tracheophyta</taxon>
        <taxon>Spermatophyta</taxon>
        <taxon>Magnoliopsida</taxon>
        <taxon>eudicotyledons</taxon>
        <taxon>Gunneridae</taxon>
        <taxon>Pentapetalae</taxon>
        <taxon>rosids</taxon>
        <taxon>fabids</taxon>
        <taxon>Oxalidales</taxon>
        <taxon>Cephalotaceae</taxon>
        <taxon>Cephalotus</taxon>
    </lineage>
</organism>
<dbReference type="Proteomes" id="UP000187406">
    <property type="component" value="Unassembled WGS sequence"/>
</dbReference>
<dbReference type="GO" id="GO:0004190">
    <property type="term" value="F:aspartic-type endopeptidase activity"/>
    <property type="evidence" value="ECO:0007669"/>
    <property type="project" value="InterPro"/>
</dbReference>
<proteinExistence type="inferred from homology"/>
<dbReference type="EMBL" id="BDDD01002760">
    <property type="protein sequence ID" value="GAV82950.1"/>
    <property type="molecule type" value="Genomic_DNA"/>
</dbReference>
<dbReference type="InParanoid" id="A0A1Q3CRU1"/>
<dbReference type="InterPro" id="IPR001969">
    <property type="entry name" value="Aspartic_peptidase_AS"/>
</dbReference>
<dbReference type="GO" id="GO:0006508">
    <property type="term" value="P:proteolysis"/>
    <property type="evidence" value="ECO:0007669"/>
    <property type="project" value="InterPro"/>
</dbReference>
<comment type="caution">
    <text evidence="3">The sequence shown here is derived from an EMBL/GenBank/DDBJ whole genome shotgun (WGS) entry which is preliminary data.</text>
</comment>
<dbReference type="OrthoDB" id="2747330at2759"/>
<dbReference type="SUPFAM" id="SSF50630">
    <property type="entry name" value="Acid proteases"/>
    <property type="match status" value="1"/>
</dbReference>
<feature type="non-terminal residue" evidence="3">
    <location>
        <position position="1"/>
    </location>
</feature>
<reference evidence="4" key="1">
    <citation type="submission" date="2016-04" db="EMBL/GenBank/DDBJ databases">
        <title>Cephalotus genome sequencing.</title>
        <authorList>
            <person name="Fukushima K."/>
            <person name="Hasebe M."/>
            <person name="Fang X."/>
        </authorList>
    </citation>
    <scope>NUCLEOTIDE SEQUENCE [LARGE SCALE GENOMIC DNA]</scope>
    <source>
        <strain evidence="4">cv. St1</strain>
    </source>
</reference>
<dbReference type="PANTHER" id="PTHR13683:SF232">
    <property type="entry name" value="OS09G0542100 PROTEIN"/>
    <property type="match status" value="1"/>
</dbReference>